<evidence type="ECO:0000256" key="1">
    <source>
        <dbReference type="SAM" id="MobiDB-lite"/>
    </source>
</evidence>
<feature type="compositionally biased region" description="Gly residues" evidence="1">
    <location>
        <begin position="70"/>
        <end position="96"/>
    </location>
</feature>
<proteinExistence type="predicted"/>
<reference evidence="2" key="2">
    <citation type="submission" date="2023-05" db="EMBL/GenBank/DDBJ databases">
        <authorList>
            <consortium name="Lawrence Berkeley National Laboratory"/>
            <person name="Steindorff A."/>
            <person name="Hensen N."/>
            <person name="Bonometti L."/>
            <person name="Westerberg I."/>
            <person name="Brannstrom I.O."/>
            <person name="Guillou S."/>
            <person name="Cros-Aarteil S."/>
            <person name="Calhoun S."/>
            <person name="Haridas S."/>
            <person name="Kuo A."/>
            <person name="Mondo S."/>
            <person name="Pangilinan J."/>
            <person name="Riley R."/>
            <person name="Labutti K."/>
            <person name="Andreopoulos B."/>
            <person name="Lipzen A."/>
            <person name="Chen C."/>
            <person name="Yanf M."/>
            <person name="Daum C."/>
            <person name="Ng V."/>
            <person name="Clum A."/>
            <person name="Ohm R."/>
            <person name="Martin F."/>
            <person name="Silar P."/>
            <person name="Natvig D."/>
            <person name="Lalanne C."/>
            <person name="Gautier V."/>
            <person name="Ament-Velasquez S.L."/>
            <person name="Kruys A."/>
            <person name="Hutchinson M.I."/>
            <person name="Powell A.J."/>
            <person name="Barry K."/>
            <person name="Miller A.N."/>
            <person name="Grigoriev I.V."/>
            <person name="Debuchy R."/>
            <person name="Gladieux P."/>
            <person name="Thoren M.H."/>
            <person name="Johannesson H."/>
        </authorList>
    </citation>
    <scope>NUCLEOTIDE SEQUENCE</scope>
    <source>
        <strain evidence="2">CBS 538.74</strain>
    </source>
</reference>
<dbReference type="Proteomes" id="UP001302745">
    <property type="component" value="Unassembled WGS sequence"/>
</dbReference>
<name>A0AAN6ZV83_9PEZI</name>
<evidence type="ECO:0000313" key="2">
    <source>
        <dbReference type="EMBL" id="KAK4151344.1"/>
    </source>
</evidence>
<keyword evidence="3" id="KW-1185">Reference proteome</keyword>
<reference evidence="2" key="1">
    <citation type="journal article" date="2023" name="Mol. Phylogenet. Evol.">
        <title>Genome-scale phylogeny and comparative genomics of the fungal order Sordariales.</title>
        <authorList>
            <person name="Hensen N."/>
            <person name="Bonometti L."/>
            <person name="Westerberg I."/>
            <person name="Brannstrom I.O."/>
            <person name="Guillou S."/>
            <person name="Cros-Aarteil S."/>
            <person name="Calhoun S."/>
            <person name="Haridas S."/>
            <person name="Kuo A."/>
            <person name="Mondo S."/>
            <person name="Pangilinan J."/>
            <person name="Riley R."/>
            <person name="LaButti K."/>
            <person name="Andreopoulos B."/>
            <person name="Lipzen A."/>
            <person name="Chen C."/>
            <person name="Yan M."/>
            <person name="Daum C."/>
            <person name="Ng V."/>
            <person name="Clum A."/>
            <person name="Steindorff A."/>
            <person name="Ohm R.A."/>
            <person name="Martin F."/>
            <person name="Silar P."/>
            <person name="Natvig D.O."/>
            <person name="Lalanne C."/>
            <person name="Gautier V."/>
            <person name="Ament-Velasquez S.L."/>
            <person name="Kruys A."/>
            <person name="Hutchinson M.I."/>
            <person name="Powell A.J."/>
            <person name="Barry K."/>
            <person name="Miller A.N."/>
            <person name="Grigoriev I.V."/>
            <person name="Debuchy R."/>
            <person name="Gladieux P."/>
            <person name="Hiltunen Thoren M."/>
            <person name="Johannesson H."/>
        </authorList>
    </citation>
    <scope>NUCLEOTIDE SEQUENCE</scope>
    <source>
        <strain evidence="2">CBS 538.74</strain>
    </source>
</reference>
<comment type="caution">
    <text evidence="2">The sequence shown here is derived from an EMBL/GenBank/DDBJ whole genome shotgun (WGS) entry which is preliminary data.</text>
</comment>
<feature type="region of interest" description="Disordered" evidence="1">
    <location>
        <begin position="53"/>
        <end position="99"/>
    </location>
</feature>
<sequence length="202" mass="21328">MAGPPGSRTPPSTPLLRPPPPIRCRIYPLCGMHLGFAQMRKAYEAFPKEMRGRQRAPMPMGGGDEDMGGVPTGPGGGYGDGGWGRGPRGGGGGGYRPRGPRRGGKGYCWGCKSEILLYYRESGLQKPPTKWKTHLVVEKPRLGLPAMGGPTGCQQLPLAGTEQGAEGLPLAGTEEGGKGLPLAGTEEGVIKIGRGRFSRLHW</sequence>
<dbReference type="EMBL" id="MU857020">
    <property type="protein sequence ID" value="KAK4151344.1"/>
    <property type="molecule type" value="Genomic_DNA"/>
</dbReference>
<accession>A0AAN6ZV83</accession>
<protein>
    <submittedName>
        <fullName evidence="2">Uncharacterized protein</fullName>
    </submittedName>
</protein>
<organism evidence="2 3">
    <name type="scientific">Chaetomidium leptoderma</name>
    <dbReference type="NCBI Taxonomy" id="669021"/>
    <lineage>
        <taxon>Eukaryota</taxon>
        <taxon>Fungi</taxon>
        <taxon>Dikarya</taxon>
        <taxon>Ascomycota</taxon>
        <taxon>Pezizomycotina</taxon>
        <taxon>Sordariomycetes</taxon>
        <taxon>Sordariomycetidae</taxon>
        <taxon>Sordariales</taxon>
        <taxon>Chaetomiaceae</taxon>
        <taxon>Chaetomidium</taxon>
    </lineage>
</organism>
<gene>
    <name evidence="2" type="ORF">C8A00DRAFT_35997</name>
</gene>
<dbReference type="AlphaFoldDB" id="A0AAN6ZV83"/>
<evidence type="ECO:0000313" key="3">
    <source>
        <dbReference type="Proteomes" id="UP001302745"/>
    </source>
</evidence>